<comment type="caution">
    <text evidence="2">The sequence shown here is derived from an EMBL/GenBank/DDBJ whole genome shotgun (WGS) entry which is preliminary data.</text>
</comment>
<name>A0A9R1LNE8_WHEAT</name>
<feature type="non-terminal residue" evidence="2">
    <location>
        <position position="1"/>
    </location>
</feature>
<reference evidence="2" key="2">
    <citation type="submission" date="2020-03" db="EMBL/GenBank/DDBJ databases">
        <title>The second near-complete assembly of the hexaploid bread wheat (Triticum aestivum) genome.</title>
        <authorList>
            <person name="Zimin A.V."/>
            <person name="Puiu D."/>
            <person name="Shumante A."/>
            <person name="Alonge M."/>
            <person name="Salzberg S.L."/>
        </authorList>
    </citation>
    <scope>NUCLEOTIDE SEQUENCE</scope>
    <source>
        <tissue evidence="2">Leaf</tissue>
    </source>
</reference>
<dbReference type="Proteomes" id="UP000815260">
    <property type="component" value="Chromosome 6D"/>
</dbReference>
<dbReference type="AlphaFoldDB" id="A0A9R1LNE8"/>
<protein>
    <submittedName>
        <fullName evidence="2">Uncharacterized protein</fullName>
    </submittedName>
</protein>
<feature type="region of interest" description="Disordered" evidence="1">
    <location>
        <begin position="73"/>
        <end position="167"/>
    </location>
</feature>
<evidence type="ECO:0000256" key="1">
    <source>
        <dbReference type="SAM" id="MobiDB-lite"/>
    </source>
</evidence>
<dbReference type="EMBL" id="CM022228">
    <property type="protein sequence ID" value="KAF7092043.1"/>
    <property type="molecule type" value="Genomic_DNA"/>
</dbReference>
<feature type="compositionally biased region" description="Basic residues" evidence="1">
    <location>
        <begin position="151"/>
        <end position="167"/>
    </location>
</feature>
<gene>
    <name evidence="2" type="ORF">CFC21_094564</name>
</gene>
<feature type="compositionally biased region" description="Pro residues" evidence="1">
    <location>
        <begin position="103"/>
        <end position="114"/>
    </location>
</feature>
<reference evidence="2" key="1">
    <citation type="journal article" date="2017" name="Gigascience">
        <title>The first near-complete assembly of the hexaploid bread wheat genome, Triticum aestivum.</title>
        <authorList>
            <person name="Zimin A.V."/>
            <person name="Puiu D."/>
            <person name="Hall R."/>
            <person name="Kingan S."/>
            <person name="Clavijo B.J."/>
            <person name="Salzberg S.L."/>
        </authorList>
    </citation>
    <scope>NUCLEOTIDE SEQUENCE</scope>
    <source>
        <tissue evidence="2">Leaf</tissue>
    </source>
</reference>
<feature type="compositionally biased region" description="Low complexity" evidence="1">
    <location>
        <begin position="115"/>
        <end position="132"/>
    </location>
</feature>
<proteinExistence type="predicted"/>
<organism evidence="2">
    <name type="scientific">Triticum aestivum</name>
    <name type="common">Wheat</name>
    <dbReference type="NCBI Taxonomy" id="4565"/>
    <lineage>
        <taxon>Eukaryota</taxon>
        <taxon>Viridiplantae</taxon>
        <taxon>Streptophyta</taxon>
        <taxon>Embryophyta</taxon>
        <taxon>Tracheophyta</taxon>
        <taxon>Spermatophyta</taxon>
        <taxon>Magnoliopsida</taxon>
        <taxon>Liliopsida</taxon>
        <taxon>Poales</taxon>
        <taxon>Poaceae</taxon>
        <taxon>BOP clade</taxon>
        <taxon>Pooideae</taxon>
        <taxon>Triticodae</taxon>
        <taxon>Triticeae</taxon>
        <taxon>Triticinae</taxon>
        <taxon>Triticum</taxon>
    </lineage>
</organism>
<evidence type="ECO:0000313" key="2">
    <source>
        <dbReference type="EMBL" id="KAF7092043.1"/>
    </source>
</evidence>
<sequence length="167" mass="17667">GGDARRDRPAQRILRGHADLPQRLLQLSGRAAAGITPGHGRGRGLRLLAPRLPDRPALVDAATGIVVSYPSFIASAPGTSPWSSRPRASRSPCSTSRSCPSAPSCPPPTRPQPPRSTRTRSPSPGPSSRSPPLRSPPSCPATSGASSSGPMRRRVCPLQARRRLLRR</sequence>
<feature type="compositionally biased region" description="Low complexity" evidence="1">
    <location>
        <begin position="79"/>
        <end position="102"/>
    </location>
</feature>
<feature type="non-terminal residue" evidence="2">
    <location>
        <position position="167"/>
    </location>
</feature>
<accession>A0A9R1LNE8</accession>